<organism evidence="1">
    <name type="scientific">Tanacetum cinerariifolium</name>
    <name type="common">Dalmatian daisy</name>
    <name type="synonym">Chrysanthemum cinerariifolium</name>
    <dbReference type="NCBI Taxonomy" id="118510"/>
    <lineage>
        <taxon>Eukaryota</taxon>
        <taxon>Viridiplantae</taxon>
        <taxon>Streptophyta</taxon>
        <taxon>Embryophyta</taxon>
        <taxon>Tracheophyta</taxon>
        <taxon>Spermatophyta</taxon>
        <taxon>Magnoliopsida</taxon>
        <taxon>eudicotyledons</taxon>
        <taxon>Gunneridae</taxon>
        <taxon>Pentapetalae</taxon>
        <taxon>asterids</taxon>
        <taxon>campanulids</taxon>
        <taxon>Asterales</taxon>
        <taxon>Asteraceae</taxon>
        <taxon>Asteroideae</taxon>
        <taxon>Anthemideae</taxon>
        <taxon>Anthemidinae</taxon>
        <taxon>Tanacetum</taxon>
    </lineage>
</organism>
<proteinExistence type="predicted"/>
<reference evidence="1" key="1">
    <citation type="journal article" date="2019" name="Sci. Rep.">
        <title>Draft genome of Tanacetum cinerariifolium, the natural source of mosquito coil.</title>
        <authorList>
            <person name="Yamashiro T."/>
            <person name="Shiraishi A."/>
            <person name="Satake H."/>
            <person name="Nakayama K."/>
        </authorList>
    </citation>
    <scope>NUCLEOTIDE SEQUENCE</scope>
</reference>
<accession>A0A6L2NMR8</accession>
<gene>
    <name evidence="1" type="ORF">Tci_058667</name>
</gene>
<sequence length="209" mass="23586">MGTLDGRLLKSYHYKDLHALHFGILLCCEIFTFQVEQFKAMGSPSLSCFSSSTMLSWESFCCLGCIVIVLIEPWTWVEHYGSIFGLLKERFKIEPLDWNRLGVTKIVLLELKSVPLTSRFIDLTWGSDSVHLSRLRQSKASFHQALDLILELDGGSGQMCSGHLEAKCSNFCCQVEGEIKILHDVVRTSGYRCGVLQSFLVEIIKKGNE</sequence>
<name>A0A6L2NMR8_TANCI</name>
<protein>
    <submittedName>
        <fullName evidence="1">Uncharacterized protein</fullName>
    </submittedName>
</protein>
<evidence type="ECO:0000313" key="1">
    <source>
        <dbReference type="EMBL" id="GEU86689.1"/>
    </source>
</evidence>
<dbReference type="EMBL" id="BKCJ010009381">
    <property type="protein sequence ID" value="GEU86689.1"/>
    <property type="molecule type" value="Genomic_DNA"/>
</dbReference>
<comment type="caution">
    <text evidence="1">The sequence shown here is derived from an EMBL/GenBank/DDBJ whole genome shotgun (WGS) entry which is preliminary data.</text>
</comment>
<dbReference type="AlphaFoldDB" id="A0A6L2NMR8"/>